<evidence type="ECO:0000256" key="5">
    <source>
        <dbReference type="ARBA" id="ARBA00022741"/>
    </source>
</evidence>
<dbReference type="SUPFAM" id="SSF55620">
    <property type="entry name" value="Tetrahydrobiopterin biosynthesis enzymes-like"/>
    <property type="match status" value="1"/>
</dbReference>
<organism evidence="10 11">
    <name type="scientific">Granulicella arctica</name>
    <dbReference type="NCBI Taxonomy" id="940613"/>
    <lineage>
        <taxon>Bacteria</taxon>
        <taxon>Pseudomonadati</taxon>
        <taxon>Acidobacteriota</taxon>
        <taxon>Terriglobia</taxon>
        <taxon>Terriglobales</taxon>
        <taxon>Acidobacteriaceae</taxon>
        <taxon>Granulicella</taxon>
    </lineage>
</organism>
<dbReference type="InterPro" id="IPR043133">
    <property type="entry name" value="GTP-CH-I_C/QueF"/>
</dbReference>
<comment type="subunit">
    <text evidence="8">Homopolymer.</text>
</comment>
<dbReference type="AlphaFoldDB" id="A0A7Y9TUL3"/>
<keyword evidence="11" id="KW-1185">Reference proteome</keyword>
<accession>A0A7Y9TUL3</accession>
<dbReference type="EC" id="3.5.4.16" evidence="8"/>
<dbReference type="NCBIfam" id="NF006825">
    <property type="entry name" value="PRK09347.1-2"/>
    <property type="match status" value="1"/>
</dbReference>
<dbReference type="GO" id="GO:0005737">
    <property type="term" value="C:cytoplasm"/>
    <property type="evidence" value="ECO:0007669"/>
    <property type="project" value="TreeGrafter"/>
</dbReference>
<evidence type="ECO:0000313" key="10">
    <source>
        <dbReference type="EMBL" id="NYF80983.1"/>
    </source>
</evidence>
<dbReference type="Pfam" id="PF01227">
    <property type="entry name" value="GTP_cyclohydroI"/>
    <property type="match status" value="1"/>
</dbReference>
<evidence type="ECO:0000256" key="4">
    <source>
        <dbReference type="ARBA" id="ARBA00022563"/>
    </source>
</evidence>
<evidence type="ECO:0000256" key="3">
    <source>
        <dbReference type="ARBA" id="ARBA00008085"/>
    </source>
</evidence>
<gene>
    <name evidence="8" type="primary">folE</name>
    <name evidence="10" type="ORF">HDF17_003303</name>
</gene>
<evidence type="ECO:0000259" key="9">
    <source>
        <dbReference type="Pfam" id="PF01227"/>
    </source>
</evidence>
<name>A0A7Y9TUL3_9BACT</name>
<dbReference type="RefSeq" id="WP_179492753.1">
    <property type="nucleotide sequence ID" value="NZ_JACCCW010000002.1"/>
</dbReference>
<dbReference type="GO" id="GO:0008270">
    <property type="term" value="F:zinc ion binding"/>
    <property type="evidence" value="ECO:0007669"/>
    <property type="project" value="UniProtKB-UniRule"/>
</dbReference>
<dbReference type="GO" id="GO:0003934">
    <property type="term" value="F:GTP cyclohydrolase I activity"/>
    <property type="evidence" value="ECO:0007669"/>
    <property type="project" value="UniProtKB-UniRule"/>
</dbReference>
<dbReference type="GO" id="GO:0005525">
    <property type="term" value="F:GTP binding"/>
    <property type="evidence" value="ECO:0007669"/>
    <property type="project" value="UniProtKB-KW"/>
</dbReference>
<dbReference type="PROSITE" id="PS00859">
    <property type="entry name" value="GTP_CYCLOHYDROL_1_1"/>
    <property type="match status" value="1"/>
</dbReference>
<dbReference type="HAMAP" id="MF_00223">
    <property type="entry name" value="FolE"/>
    <property type="match status" value="1"/>
</dbReference>
<evidence type="ECO:0000256" key="8">
    <source>
        <dbReference type="HAMAP-Rule" id="MF_00223"/>
    </source>
</evidence>
<dbReference type="NCBIfam" id="NF006826">
    <property type="entry name" value="PRK09347.1-3"/>
    <property type="match status" value="1"/>
</dbReference>
<keyword evidence="4 8" id="KW-0554">One-carbon metabolism</keyword>
<keyword evidence="8" id="KW-0862">Zinc</keyword>
<sequence>MAITPTLEPVTAADFSTQDLYRELLTRIGEDPTRDGLLRTPERMEKSMAFLTKGYTQDVTEVLHGALFDVDYDEMVIVKDVEFYSMCEHHLLPFFGKAHVAYVPNGKVIGLSKIPRLVDVFARRLQVQERLTRQIGDAITEAIQPQGVAVILEASHLCMMMRGVEKQQSTTVTSAMLGVFKTQLQTRNEFLALVRRGGSSI</sequence>
<comment type="caution">
    <text evidence="10">The sequence shown here is derived from an EMBL/GenBank/DDBJ whole genome shotgun (WGS) entry which is preliminary data.</text>
</comment>
<dbReference type="InterPro" id="IPR001474">
    <property type="entry name" value="GTP_CycHdrlase_I"/>
</dbReference>
<comment type="similarity">
    <text evidence="3 8">Belongs to the GTP cyclohydrolase I family.</text>
</comment>
<keyword evidence="6 8" id="KW-0378">Hydrolase</keyword>
<dbReference type="Gene3D" id="3.30.1130.10">
    <property type="match status" value="1"/>
</dbReference>
<dbReference type="PANTHER" id="PTHR11109:SF7">
    <property type="entry name" value="GTP CYCLOHYDROLASE 1"/>
    <property type="match status" value="1"/>
</dbReference>
<evidence type="ECO:0000256" key="7">
    <source>
        <dbReference type="ARBA" id="ARBA00023134"/>
    </source>
</evidence>
<feature type="binding site" evidence="8">
    <location>
        <position position="90"/>
    </location>
    <ligand>
        <name>Zn(2+)</name>
        <dbReference type="ChEBI" id="CHEBI:29105"/>
    </ligand>
</feature>
<dbReference type="UniPathway" id="UPA00848">
    <property type="reaction ID" value="UER00151"/>
</dbReference>
<dbReference type="PANTHER" id="PTHR11109">
    <property type="entry name" value="GTP CYCLOHYDROLASE I"/>
    <property type="match status" value="1"/>
</dbReference>
<comment type="pathway">
    <text evidence="2 8">Cofactor biosynthesis; 7,8-dihydroneopterin triphosphate biosynthesis; 7,8-dihydroneopterin triphosphate from GTP: step 1/1.</text>
</comment>
<feature type="binding site" evidence="8">
    <location>
        <position position="158"/>
    </location>
    <ligand>
        <name>Zn(2+)</name>
        <dbReference type="ChEBI" id="CHEBI:29105"/>
    </ligand>
</feature>
<evidence type="ECO:0000256" key="2">
    <source>
        <dbReference type="ARBA" id="ARBA00005080"/>
    </source>
</evidence>
<evidence type="ECO:0000313" key="11">
    <source>
        <dbReference type="Proteomes" id="UP000589520"/>
    </source>
</evidence>
<evidence type="ECO:0000256" key="6">
    <source>
        <dbReference type="ARBA" id="ARBA00022801"/>
    </source>
</evidence>
<reference evidence="10 11" key="1">
    <citation type="submission" date="2020-07" db="EMBL/GenBank/DDBJ databases">
        <title>Genomic Encyclopedia of Type Strains, Phase IV (KMG-V): Genome sequencing to study the core and pangenomes of soil and plant-associated prokaryotes.</title>
        <authorList>
            <person name="Whitman W."/>
        </authorList>
    </citation>
    <scope>NUCLEOTIDE SEQUENCE [LARGE SCALE GENOMIC DNA]</scope>
    <source>
        <strain evidence="10 11">X4EP2</strain>
    </source>
</reference>
<feature type="binding site" evidence="8">
    <location>
        <position position="87"/>
    </location>
    <ligand>
        <name>Zn(2+)</name>
        <dbReference type="ChEBI" id="CHEBI:29105"/>
    </ligand>
</feature>
<dbReference type="CDD" id="cd00642">
    <property type="entry name" value="GTP_cyclohydro1"/>
    <property type="match status" value="1"/>
</dbReference>
<dbReference type="NCBIfam" id="TIGR00063">
    <property type="entry name" value="folE"/>
    <property type="match status" value="1"/>
</dbReference>
<dbReference type="Gene3D" id="1.10.286.10">
    <property type="match status" value="1"/>
</dbReference>
<evidence type="ECO:0000256" key="1">
    <source>
        <dbReference type="ARBA" id="ARBA00001052"/>
    </source>
</evidence>
<dbReference type="GO" id="GO:0046654">
    <property type="term" value="P:tetrahydrofolate biosynthetic process"/>
    <property type="evidence" value="ECO:0007669"/>
    <property type="project" value="UniProtKB-UniRule"/>
</dbReference>
<feature type="domain" description="GTP cyclohydrolase I" evidence="9">
    <location>
        <begin position="20"/>
        <end position="194"/>
    </location>
</feature>
<dbReference type="InterPro" id="IPR043134">
    <property type="entry name" value="GTP-CH-I_N"/>
</dbReference>
<dbReference type="PROSITE" id="PS00860">
    <property type="entry name" value="GTP_CYCLOHYDROL_1_2"/>
    <property type="match status" value="1"/>
</dbReference>
<protein>
    <recommendedName>
        <fullName evidence="8">GTP cyclohydrolase 1</fullName>
        <ecNumber evidence="8">3.5.4.16</ecNumber>
    </recommendedName>
    <alternativeName>
        <fullName evidence="8">GTP cyclohydrolase I</fullName>
        <shortName evidence="8">GTP-CH-I</shortName>
    </alternativeName>
</protein>
<proteinExistence type="inferred from homology"/>
<dbReference type="GO" id="GO:0006730">
    <property type="term" value="P:one-carbon metabolic process"/>
    <property type="evidence" value="ECO:0007669"/>
    <property type="project" value="UniProtKB-UniRule"/>
</dbReference>
<comment type="catalytic activity">
    <reaction evidence="1 8">
        <text>GTP + H2O = 7,8-dihydroneopterin 3'-triphosphate + formate + H(+)</text>
        <dbReference type="Rhea" id="RHEA:17473"/>
        <dbReference type="ChEBI" id="CHEBI:15377"/>
        <dbReference type="ChEBI" id="CHEBI:15378"/>
        <dbReference type="ChEBI" id="CHEBI:15740"/>
        <dbReference type="ChEBI" id="CHEBI:37565"/>
        <dbReference type="ChEBI" id="CHEBI:58462"/>
        <dbReference type="EC" id="3.5.4.16"/>
    </reaction>
</comment>
<keyword evidence="8" id="KW-0479">Metal-binding</keyword>
<dbReference type="GO" id="GO:0006729">
    <property type="term" value="P:tetrahydrobiopterin biosynthetic process"/>
    <property type="evidence" value="ECO:0007669"/>
    <property type="project" value="TreeGrafter"/>
</dbReference>
<dbReference type="Proteomes" id="UP000589520">
    <property type="component" value="Unassembled WGS sequence"/>
</dbReference>
<keyword evidence="5 8" id="KW-0547">Nucleotide-binding</keyword>
<dbReference type="FunFam" id="3.30.1130.10:FF:000012">
    <property type="entry name" value="GTP cyclohydrolase 1"/>
    <property type="match status" value="1"/>
</dbReference>
<dbReference type="InterPro" id="IPR020602">
    <property type="entry name" value="GTP_CycHdrlase_I_dom"/>
</dbReference>
<dbReference type="EMBL" id="JACCCW010000002">
    <property type="protein sequence ID" value="NYF80983.1"/>
    <property type="molecule type" value="Genomic_DNA"/>
</dbReference>
<keyword evidence="7 8" id="KW-0342">GTP-binding</keyword>
<dbReference type="InterPro" id="IPR018234">
    <property type="entry name" value="GTP_CycHdrlase_I_CS"/>
</dbReference>